<dbReference type="SUPFAM" id="SSF53474">
    <property type="entry name" value="alpha/beta-Hydrolases"/>
    <property type="match status" value="1"/>
</dbReference>
<dbReference type="InterPro" id="IPR000073">
    <property type="entry name" value="AB_hydrolase_1"/>
</dbReference>
<dbReference type="NCBIfam" id="TIGR03695">
    <property type="entry name" value="menH_SHCHC"/>
    <property type="match status" value="1"/>
</dbReference>
<gene>
    <name evidence="3 5" type="primary">menH</name>
    <name evidence="5" type="ORF">VSVS05_01714</name>
</gene>
<proteinExistence type="inferred from homology"/>
<dbReference type="GeneID" id="96873307"/>
<dbReference type="UniPathway" id="UPA00079"/>
<evidence type="ECO:0000256" key="3">
    <source>
        <dbReference type="HAMAP-Rule" id="MF_01660"/>
    </source>
</evidence>
<sequence>MLAYSHRESDSANAEMPVLVFLHGLLGSGEDWQACIEALSDYSTVTLDLPGHGRSIAISTDGFDDTCQQITLTLQSILPPQQKLILVGYSLGGRIAMHGIANHRFDRLNLSMAFIEGGNFGLASESARKARWQHDQGWAIRFKSEPIEQVLNDWYQQAVFSSLNHEQRQTLIAKRSANLGSAISQMLLATSLAKQQALLEPLARSAVLIHYICGEKDSKFSQLAEQSGLSFSQVAQAGHNVHHEQPHAFASVIKNLIQTHESE</sequence>
<dbReference type="UniPathway" id="UPA01057">
    <property type="reaction ID" value="UER00900"/>
</dbReference>
<accession>A0A1C7FCS7</accession>
<dbReference type="InterPro" id="IPR022485">
    <property type="entry name" value="SHCHC_synthase_MenH"/>
</dbReference>
<dbReference type="PANTHER" id="PTHR42916:SF1">
    <property type="entry name" value="PROTEIN PHYLLO, CHLOROPLASTIC"/>
    <property type="match status" value="1"/>
</dbReference>
<dbReference type="RefSeq" id="WP_065545471.1">
    <property type="nucleotide sequence ID" value="NZ_CP016414.1"/>
</dbReference>
<comment type="pathway">
    <text evidence="3">Quinol/quinone metabolism; 1,4-dihydroxy-2-naphthoate biosynthesis; 1,4-dihydroxy-2-naphthoate from chorismate: step 3/7.</text>
</comment>
<evidence type="ECO:0000256" key="2">
    <source>
        <dbReference type="ARBA" id="ARBA00023239"/>
    </source>
</evidence>
<evidence type="ECO:0000259" key="4">
    <source>
        <dbReference type="Pfam" id="PF00561"/>
    </source>
</evidence>
<comment type="similarity">
    <text evidence="3">Belongs to the AB hydrolase superfamily. MenH family.</text>
</comment>
<evidence type="ECO:0000256" key="1">
    <source>
        <dbReference type="ARBA" id="ARBA00022428"/>
    </source>
</evidence>
<keyword evidence="1 3" id="KW-0474">Menaquinone biosynthesis</keyword>
<dbReference type="Gene3D" id="3.40.50.1820">
    <property type="entry name" value="alpha/beta hydrolase"/>
    <property type="match status" value="1"/>
</dbReference>
<name>A0A1C7FCS7_9VIBR</name>
<dbReference type="Pfam" id="PF00561">
    <property type="entry name" value="Abhydrolase_1"/>
    <property type="match status" value="1"/>
</dbReference>
<reference evidence="5 6" key="1">
    <citation type="submission" date="2016-07" db="EMBL/GenBank/DDBJ databases">
        <title>Genome sequencing of Vibrio scophthalmi strain VS-05, an isolated from Paralichthys olivaceus.</title>
        <authorList>
            <person name="Han H.-J."/>
        </authorList>
    </citation>
    <scope>NUCLEOTIDE SEQUENCE [LARGE SCALE GENOMIC DNA]</scope>
    <source>
        <strain evidence="5 6">VS-05</strain>
    </source>
</reference>
<dbReference type="AlphaFoldDB" id="A0A1C7FCS7"/>
<comment type="pathway">
    <text evidence="3">Quinol/quinone metabolism; menaquinone biosynthesis.</text>
</comment>
<dbReference type="PANTHER" id="PTHR42916">
    <property type="entry name" value="2-SUCCINYL-5-ENOLPYRUVYL-6-HYDROXY-3-CYCLOHEXENE-1-CARBOXYLATE SYNTHASE"/>
    <property type="match status" value="1"/>
</dbReference>
<dbReference type="InterPro" id="IPR029058">
    <property type="entry name" value="AB_hydrolase_fold"/>
</dbReference>
<dbReference type="PATRIC" id="fig|45658.7.peg.1702"/>
<feature type="domain" description="AB hydrolase-1" evidence="4">
    <location>
        <begin position="17"/>
        <end position="244"/>
    </location>
</feature>
<keyword evidence="2 3" id="KW-0456">Lyase</keyword>
<dbReference type="EMBL" id="CP016414">
    <property type="protein sequence ID" value="ANU36839.1"/>
    <property type="molecule type" value="Genomic_DNA"/>
</dbReference>
<dbReference type="EC" id="4.2.99.20" evidence="3"/>
<evidence type="ECO:0000313" key="5">
    <source>
        <dbReference type="EMBL" id="ANU36839.1"/>
    </source>
</evidence>
<organism evidence="5 6">
    <name type="scientific">Vibrio scophthalmi</name>
    <dbReference type="NCBI Taxonomy" id="45658"/>
    <lineage>
        <taxon>Bacteria</taxon>
        <taxon>Pseudomonadati</taxon>
        <taxon>Pseudomonadota</taxon>
        <taxon>Gammaproteobacteria</taxon>
        <taxon>Vibrionales</taxon>
        <taxon>Vibrionaceae</taxon>
        <taxon>Vibrio</taxon>
    </lineage>
</organism>
<dbReference type="NCBIfam" id="NF008340">
    <property type="entry name" value="PRK11126.1"/>
    <property type="match status" value="1"/>
</dbReference>
<dbReference type="STRING" id="45658.VSVS12_01286"/>
<dbReference type="GO" id="GO:0009234">
    <property type="term" value="P:menaquinone biosynthetic process"/>
    <property type="evidence" value="ECO:0007669"/>
    <property type="project" value="UniProtKB-UniRule"/>
</dbReference>
<comment type="catalytic activity">
    <reaction evidence="3">
        <text>5-enolpyruvoyl-6-hydroxy-2-succinyl-cyclohex-3-ene-1-carboxylate = (1R,6R)-6-hydroxy-2-succinyl-cyclohexa-2,4-diene-1-carboxylate + pyruvate</text>
        <dbReference type="Rhea" id="RHEA:25597"/>
        <dbReference type="ChEBI" id="CHEBI:15361"/>
        <dbReference type="ChEBI" id="CHEBI:58689"/>
        <dbReference type="ChEBI" id="CHEBI:58818"/>
        <dbReference type="EC" id="4.2.99.20"/>
    </reaction>
</comment>
<dbReference type="HAMAP" id="MF_01660">
    <property type="entry name" value="MenH"/>
    <property type="match status" value="1"/>
</dbReference>
<dbReference type="GO" id="GO:0070205">
    <property type="term" value="F:2-succinyl-6-hydroxy-2,4-cyclohexadiene-1-carboxylate synthase activity"/>
    <property type="evidence" value="ECO:0007669"/>
    <property type="project" value="UniProtKB-UniRule"/>
</dbReference>
<protein>
    <recommendedName>
        <fullName evidence="3">Putative 2-succinyl-6-hydroxy-2,4-cyclohexadiene-1-carboxylate synthase</fullName>
        <shortName evidence="3">SHCHC synthase</shortName>
        <ecNumber evidence="3">4.2.99.20</ecNumber>
    </recommendedName>
</protein>
<comment type="function">
    <text evidence="3">Catalyzes a proton abstraction reaction that results in 2,5-elimination of pyruvate from 2-succinyl-5-enolpyruvyl-6-hydroxy-3-cyclohexene-1-carboxylate (SEPHCHC) and the formation of 2-succinyl-6-hydroxy-2,4-cyclohexadiene-1-carboxylate (SHCHC).</text>
</comment>
<evidence type="ECO:0000313" key="6">
    <source>
        <dbReference type="Proteomes" id="UP000092528"/>
    </source>
</evidence>
<comment type="subunit">
    <text evidence="3">Monomer.</text>
</comment>
<dbReference type="Proteomes" id="UP000092528">
    <property type="component" value="Chromosome 1"/>
</dbReference>
<keyword evidence="6" id="KW-1185">Reference proteome</keyword>